<evidence type="ECO:0000313" key="3">
    <source>
        <dbReference type="EMBL" id="JAP67635.1"/>
    </source>
</evidence>
<feature type="non-terminal residue" evidence="3">
    <location>
        <position position="1"/>
    </location>
</feature>
<feature type="coiled-coil region" evidence="1">
    <location>
        <begin position="225"/>
        <end position="259"/>
    </location>
</feature>
<name>A0A131XN31_9ACAR</name>
<feature type="region of interest" description="Disordered" evidence="2">
    <location>
        <begin position="73"/>
        <end position="92"/>
    </location>
</feature>
<organism evidence="3">
    <name type="scientific">Hyalomma excavatum</name>
    <dbReference type="NCBI Taxonomy" id="257692"/>
    <lineage>
        <taxon>Eukaryota</taxon>
        <taxon>Metazoa</taxon>
        <taxon>Ecdysozoa</taxon>
        <taxon>Arthropoda</taxon>
        <taxon>Chelicerata</taxon>
        <taxon>Arachnida</taxon>
        <taxon>Acari</taxon>
        <taxon>Parasitiformes</taxon>
        <taxon>Ixodida</taxon>
        <taxon>Ixodoidea</taxon>
        <taxon>Ixodidae</taxon>
        <taxon>Hyalomminae</taxon>
        <taxon>Hyalomma</taxon>
    </lineage>
</organism>
<dbReference type="AlphaFoldDB" id="A0A131XN31"/>
<feature type="compositionally biased region" description="Basic and acidic residues" evidence="2">
    <location>
        <begin position="83"/>
        <end position="92"/>
    </location>
</feature>
<dbReference type="EMBL" id="GEFH01000946">
    <property type="protein sequence ID" value="JAP67635.1"/>
    <property type="molecule type" value="mRNA"/>
</dbReference>
<reference evidence="3" key="1">
    <citation type="journal article" date="2017" name="Ticks Tick Borne Dis.">
        <title>An insight into the sialome of Hyalomma excavatum.</title>
        <authorList>
            <person name="Ribeiro J.M."/>
            <person name="Slovak M."/>
            <person name="Francischetti I.M."/>
        </authorList>
    </citation>
    <scope>NUCLEOTIDE SEQUENCE</scope>
    <source>
        <strain evidence="3">Samish</strain>
        <tissue evidence="3">Salivary glands</tissue>
    </source>
</reference>
<evidence type="ECO:0000256" key="1">
    <source>
        <dbReference type="SAM" id="Coils"/>
    </source>
</evidence>
<accession>A0A131XN31</accession>
<proteinExistence type="evidence at transcript level"/>
<protein>
    <submittedName>
        <fullName evidence="3">Putative microtubule/traf3</fullName>
    </submittedName>
</protein>
<evidence type="ECO:0000256" key="2">
    <source>
        <dbReference type="SAM" id="MobiDB-lite"/>
    </source>
</evidence>
<keyword evidence="1" id="KW-0175">Coiled coil</keyword>
<sequence>ICESCFGAMMFYLCKHDGAITCKAKQGYIPQKRCNTELECTILQCHFCEALKDYVGMKVHLQNKHADLLVKTKQKSQGNNLEEESHPFDDRRYPEHGKSGAHCTGYSQGEKCGAAADAACEKEMDHDDGPPLASSGTCGIKQIEERGPLPESQLCPYCQKPWENQEIADHVTACAESVTECSECIEKVKCIDYENHLLECTKMDTERKSDGTLTNSQNIDGDSQRRQKVEEIEALKEAIKMLEERIERLEKPLSRVIQKLREKADQRNK</sequence>